<sequence>MKKLFNNYKVLCLILCILLIMCSTFIVTIGSVSLKGTDVWKIIVNKSLGREIFQKEWKNSIEIIVWNLRVPRIIMGMTAGGALALVGILMQCLTKNPLASPYILGISAGASTGAVMAILFLGGTMLSVPIGAFVFGTFTAFLVFYFAGAGGFSSTRLVLIGVAVSSLFSGITTLMIMMAPNEKELRGAIFWMSGSLGGSNWKYIPFALISLGVSFFLVYPKYRELNILVTGDENAVALGVDVKKIRLLIVLVSTFLTGVIVSNTGIIGFVGLVIPHVTRGLVGGNHKKVIPCAILMGGVFLILTDALTRSLFTSQEIPIGVITSMFGAPFFLNMLRKKAYRFGGE</sequence>
<evidence type="ECO:0000256" key="5">
    <source>
        <dbReference type="ARBA" id="ARBA00022692"/>
    </source>
</evidence>
<dbReference type="PANTHER" id="PTHR30472">
    <property type="entry name" value="FERRIC ENTEROBACTIN TRANSPORT SYSTEM PERMEASE PROTEIN"/>
    <property type="match status" value="1"/>
</dbReference>
<dbReference type="Proteomes" id="UP000249008">
    <property type="component" value="Chromosome 1"/>
</dbReference>
<evidence type="ECO:0000256" key="1">
    <source>
        <dbReference type="ARBA" id="ARBA00004651"/>
    </source>
</evidence>
<dbReference type="GO" id="GO:0033214">
    <property type="term" value="P:siderophore-iron import into cell"/>
    <property type="evidence" value="ECO:0007669"/>
    <property type="project" value="TreeGrafter"/>
</dbReference>
<reference evidence="9 10" key="1">
    <citation type="submission" date="2018-06" db="EMBL/GenBank/DDBJ databases">
        <authorList>
            <consortium name="Pathogen Informatics"/>
            <person name="Doyle S."/>
        </authorList>
    </citation>
    <scope>NUCLEOTIDE SEQUENCE [LARGE SCALE GENOMIC DNA]</scope>
    <source>
        <strain evidence="9 10">NCTC12112</strain>
    </source>
</reference>
<proteinExistence type="inferred from homology"/>
<evidence type="ECO:0000256" key="8">
    <source>
        <dbReference type="SAM" id="Phobius"/>
    </source>
</evidence>
<protein>
    <submittedName>
        <fullName evidence="9">Probable siderophore transport system permease protein yfhA</fullName>
    </submittedName>
</protein>
<feature type="transmembrane region" description="Helical" evidence="8">
    <location>
        <begin position="158"/>
        <end position="180"/>
    </location>
</feature>
<keyword evidence="7 8" id="KW-0472">Membrane</keyword>
<evidence type="ECO:0000256" key="2">
    <source>
        <dbReference type="ARBA" id="ARBA00007935"/>
    </source>
</evidence>
<dbReference type="SUPFAM" id="SSF81345">
    <property type="entry name" value="ABC transporter involved in vitamin B12 uptake, BtuC"/>
    <property type="match status" value="1"/>
</dbReference>
<evidence type="ECO:0000256" key="7">
    <source>
        <dbReference type="ARBA" id="ARBA00023136"/>
    </source>
</evidence>
<feature type="transmembrane region" description="Helical" evidence="8">
    <location>
        <begin position="317"/>
        <end position="335"/>
    </location>
</feature>
<dbReference type="GO" id="GO:0022857">
    <property type="term" value="F:transmembrane transporter activity"/>
    <property type="evidence" value="ECO:0007669"/>
    <property type="project" value="InterPro"/>
</dbReference>
<dbReference type="PANTHER" id="PTHR30472:SF18">
    <property type="entry name" value="IRON(III) DICITRATE ABC TRANSPORTER,PERMEASE PROTEIN"/>
    <property type="match status" value="1"/>
</dbReference>
<evidence type="ECO:0000256" key="4">
    <source>
        <dbReference type="ARBA" id="ARBA00022475"/>
    </source>
</evidence>
<organism evidence="9 10">
    <name type="scientific">Fusobacterium ulcerans</name>
    <dbReference type="NCBI Taxonomy" id="861"/>
    <lineage>
        <taxon>Bacteria</taxon>
        <taxon>Fusobacteriati</taxon>
        <taxon>Fusobacteriota</taxon>
        <taxon>Fusobacteriia</taxon>
        <taxon>Fusobacteriales</taxon>
        <taxon>Fusobacteriaceae</taxon>
        <taxon>Fusobacterium</taxon>
    </lineage>
</organism>
<keyword evidence="6 8" id="KW-1133">Transmembrane helix</keyword>
<feature type="transmembrane region" description="Helical" evidence="8">
    <location>
        <begin position="102"/>
        <end position="122"/>
    </location>
</feature>
<dbReference type="RefSeq" id="WP_005980125.1">
    <property type="nucleotide sequence ID" value="NZ_CABKNW010000004.1"/>
</dbReference>
<dbReference type="GeneID" id="78456310"/>
<dbReference type="FunFam" id="1.10.3470.10:FF:000001">
    <property type="entry name" value="Vitamin B12 ABC transporter permease BtuC"/>
    <property type="match status" value="1"/>
</dbReference>
<dbReference type="InterPro" id="IPR000522">
    <property type="entry name" value="ABC_transptr_permease_BtuC"/>
</dbReference>
<dbReference type="CDD" id="cd06550">
    <property type="entry name" value="TM_ABC_iron-siderophores_like"/>
    <property type="match status" value="1"/>
</dbReference>
<feature type="transmembrane region" description="Helical" evidence="8">
    <location>
        <begin position="200"/>
        <end position="219"/>
    </location>
</feature>
<feature type="transmembrane region" description="Helical" evidence="8">
    <location>
        <begin position="247"/>
        <end position="274"/>
    </location>
</feature>
<name>A0AAX2JD07_9FUSO</name>
<keyword evidence="4" id="KW-1003">Cell membrane</keyword>
<feature type="transmembrane region" description="Helical" evidence="8">
    <location>
        <begin position="73"/>
        <end position="90"/>
    </location>
</feature>
<dbReference type="Pfam" id="PF01032">
    <property type="entry name" value="FecCD"/>
    <property type="match status" value="1"/>
</dbReference>
<evidence type="ECO:0000313" key="9">
    <source>
        <dbReference type="EMBL" id="SQJ04001.1"/>
    </source>
</evidence>
<comment type="subcellular location">
    <subcellularLocation>
        <location evidence="1">Cell membrane</location>
        <topology evidence="1">Multi-pass membrane protein</topology>
    </subcellularLocation>
</comment>
<feature type="transmembrane region" description="Helical" evidence="8">
    <location>
        <begin position="128"/>
        <end position="146"/>
    </location>
</feature>
<dbReference type="AlphaFoldDB" id="A0AAX2JD07"/>
<feature type="transmembrane region" description="Helical" evidence="8">
    <location>
        <begin position="12"/>
        <end position="34"/>
    </location>
</feature>
<dbReference type="KEGG" id="ful:C4N20_15895"/>
<evidence type="ECO:0000256" key="3">
    <source>
        <dbReference type="ARBA" id="ARBA00022448"/>
    </source>
</evidence>
<gene>
    <name evidence="9" type="primary">yfhA_1</name>
    <name evidence="9" type="ORF">NCTC12112_01764</name>
</gene>
<dbReference type="Gene3D" id="1.10.3470.10">
    <property type="entry name" value="ABC transporter involved in vitamin B12 uptake, BtuC"/>
    <property type="match status" value="1"/>
</dbReference>
<dbReference type="EMBL" id="LS483487">
    <property type="protein sequence ID" value="SQJ04001.1"/>
    <property type="molecule type" value="Genomic_DNA"/>
</dbReference>
<evidence type="ECO:0000313" key="10">
    <source>
        <dbReference type="Proteomes" id="UP000249008"/>
    </source>
</evidence>
<dbReference type="InterPro" id="IPR037294">
    <property type="entry name" value="ABC_BtuC-like"/>
</dbReference>
<comment type="similarity">
    <text evidence="2">Belongs to the binding-protein-dependent transport system permease family. FecCD subfamily.</text>
</comment>
<accession>A0AAX2JD07</accession>
<dbReference type="GO" id="GO:0005886">
    <property type="term" value="C:plasma membrane"/>
    <property type="evidence" value="ECO:0007669"/>
    <property type="project" value="UniProtKB-SubCell"/>
</dbReference>
<keyword evidence="5 8" id="KW-0812">Transmembrane</keyword>
<keyword evidence="3" id="KW-0813">Transport</keyword>
<evidence type="ECO:0000256" key="6">
    <source>
        <dbReference type="ARBA" id="ARBA00022989"/>
    </source>
</evidence>